<dbReference type="SUPFAM" id="SSF48452">
    <property type="entry name" value="TPR-like"/>
    <property type="match status" value="1"/>
</dbReference>
<keyword evidence="1" id="KW-0802">TPR repeat</keyword>
<protein>
    <recommendedName>
        <fullName evidence="5">Tetratricopeptide repeat protein</fullName>
    </recommendedName>
</protein>
<proteinExistence type="predicted"/>
<evidence type="ECO:0000313" key="3">
    <source>
        <dbReference type="EMBL" id="MQY13660.1"/>
    </source>
</evidence>
<dbReference type="RefSeq" id="WP_153453591.1">
    <property type="nucleotide sequence ID" value="NZ_WEGJ01000014.1"/>
</dbReference>
<feature type="repeat" description="TPR" evidence="1">
    <location>
        <begin position="757"/>
        <end position="790"/>
    </location>
</feature>
<dbReference type="Proteomes" id="UP000466345">
    <property type="component" value="Unassembled WGS sequence"/>
</dbReference>
<evidence type="ECO:0000313" key="4">
    <source>
        <dbReference type="Proteomes" id="UP000466345"/>
    </source>
</evidence>
<feature type="compositionally biased region" description="Pro residues" evidence="2">
    <location>
        <begin position="64"/>
        <end position="79"/>
    </location>
</feature>
<evidence type="ECO:0000256" key="2">
    <source>
        <dbReference type="SAM" id="MobiDB-lite"/>
    </source>
</evidence>
<dbReference type="InterPro" id="IPR047738">
    <property type="entry name" value="SAV_2336-like_N"/>
</dbReference>
<dbReference type="NCBIfam" id="NF041121">
    <property type="entry name" value="SAV_2336_NTERM"/>
    <property type="match status" value="1"/>
</dbReference>
<dbReference type="PROSITE" id="PS50005">
    <property type="entry name" value="TPR"/>
    <property type="match status" value="1"/>
</dbReference>
<comment type="caution">
    <text evidence="3">The sequence shown here is derived from an EMBL/GenBank/DDBJ whole genome shotgun (WGS) entry which is preliminary data.</text>
</comment>
<dbReference type="EMBL" id="WEGJ01000014">
    <property type="protein sequence ID" value="MQY13660.1"/>
    <property type="molecule type" value="Genomic_DNA"/>
</dbReference>
<feature type="region of interest" description="Disordered" evidence="2">
    <location>
        <begin position="48"/>
        <end position="81"/>
    </location>
</feature>
<dbReference type="InterPro" id="IPR011990">
    <property type="entry name" value="TPR-like_helical_dom_sf"/>
</dbReference>
<dbReference type="InterPro" id="IPR019734">
    <property type="entry name" value="TPR_rpt"/>
</dbReference>
<dbReference type="SMART" id="SM00028">
    <property type="entry name" value="TPR"/>
    <property type="match status" value="3"/>
</dbReference>
<accession>A0A7K0CJJ7</accession>
<dbReference type="OrthoDB" id="4495511at2"/>
<sequence length="981" mass="105022">MPTRADGGPDQWLTAFLAALRGSGATPAAWEVADFLWLARHVRADTPVSAAPADSPDNQSPSDVLPPGPDTPAPAPAPTGPDAAAAFGLYVAGPGARDGAALPVRAPTAPPETALPGVRGLERALHALRGYHPPLPPVPGELDEPATAEQSARTGTVLPVHRPVRGRRTELLLLMDASATNTIWQDAFDALRLSCERLGVFRDVQALYLYDRPDGGLLVGTGPATEPGRLRPVEQYRDPAGRRVTLLLSDCVGPLWRSGRGHRLLREWLYDAPLAVVQPLPFRMWRRASLPAQPGVLRRRGTRPVLDFTSAGPAAFATPPAGALAVPVLAPDAGQLGGWARLVGGLGPETLSAAAAWLPPGDVSGARARTATAAARAEAGAEELLDAFRAVASPVALELAGCLAAAPLVLPVIRLVQAAMLPASGSAPLAEVLLGGLLHRLPDRDGLPGPRYEFRPGVRRLLLQSLDRGAATLVNKYVSDYVARRFGKGTRNFPALAVARLERTTPPAPDDPAEAEPDPAAEDELFAVVAAEVVRSYEPPGDPAPGIEEAERLLELWWTQRDRPSLERARRRAEAAVRTGGGERARLVLARVLRALSRTGPRTPEEAGALLERAEGLLEEGTAASMLERAAVQHELWELDRDPRHLLDAVETLTRGPAGPSRLDTRDEAERRTRLGRALLALARTEPDPAPRARQAAAELRAAEDAYTGRPGRERRLCSVLRDLTAALRLLDAPPAQTAPILQRALTAAGDDTRLRLACLTDMAQVYRDAGDYAAADRTYERAEPLAPADGWRRSELLAEWGEMRLVADGVTPGPEGVLREALATAPGVGPVVARLGLLLGRALLRRWQEERFLPDLYESCHQLERAARLAPDAPARAEAWRRLGRARAAFPERERSVDEARDAYRAAIEAAREAGPSSVEGARALHGLGELWQEAGRRGEALEAFRSAAAEWGRLGAEHGDLPWAEVTATRRRVAGLEGG</sequence>
<dbReference type="AlphaFoldDB" id="A0A7K0CJJ7"/>
<reference evidence="3 4" key="1">
    <citation type="submission" date="2019-10" db="EMBL/GenBank/DDBJ databases">
        <title>Streptomyces smaragdinus sp. nov. and Streptomyces fabii sp. nov., isolated from the gut of fungus growing-termite Macrotermes natalensis.</title>
        <authorList>
            <person name="Schwitalla J."/>
            <person name="Benndorf R."/>
            <person name="Martin K."/>
            <person name="De Beer W."/>
            <person name="Kaster A.-K."/>
            <person name="Vollmers J."/>
            <person name="Poulsen M."/>
            <person name="Beemelmanns C."/>
        </authorList>
    </citation>
    <scope>NUCLEOTIDE SEQUENCE [LARGE SCALE GENOMIC DNA]</scope>
    <source>
        <strain evidence="3 4">RB5</strain>
    </source>
</reference>
<name>A0A7K0CJJ7_9ACTN</name>
<organism evidence="3 4">
    <name type="scientific">Streptomyces smaragdinus</name>
    <dbReference type="NCBI Taxonomy" id="2585196"/>
    <lineage>
        <taxon>Bacteria</taxon>
        <taxon>Bacillati</taxon>
        <taxon>Actinomycetota</taxon>
        <taxon>Actinomycetes</taxon>
        <taxon>Kitasatosporales</taxon>
        <taxon>Streptomycetaceae</taxon>
        <taxon>Streptomyces</taxon>
    </lineage>
</organism>
<evidence type="ECO:0000256" key="1">
    <source>
        <dbReference type="PROSITE-ProRule" id="PRU00339"/>
    </source>
</evidence>
<evidence type="ECO:0008006" key="5">
    <source>
        <dbReference type="Google" id="ProtNLM"/>
    </source>
</evidence>
<keyword evidence="4" id="KW-1185">Reference proteome</keyword>
<dbReference type="Gene3D" id="1.25.40.10">
    <property type="entry name" value="Tetratricopeptide repeat domain"/>
    <property type="match status" value="1"/>
</dbReference>
<gene>
    <name evidence="3" type="ORF">SRB5_38100</name>
</gene>